<dbReference type="Proteomes" id="UP001152797">
    <property type="component" value="Unassembled WGS sequence"/>
</dbReference>
<dbReference type="Pfam" id="PF07699">
    <property type="entry name" value="Ephrin_rec_like"/>
    <property type="match status" value="2"/>
</dbReference>
<feature type="transmembrane region" description="Helical" evidence="1">
    <location>
        <begin position="457"/>
        <end position="478"/>
    </location>
</feature>
<evidence type="ECO:0000256" key="1">
    <source>
        <dbReference type="SAM" id="Phobius"/>
    </source>
</evidence>
<evidence type="ECO:0000313" key="5">
    <source>
        <dbReference type="EMBL" id="CAL4782733.1"/>
    </source>
</evidence>
<dbReference type="EMBL" id="CAMXCT030002072">
    <property type="protein sequence ID" value="CAL4782733.1"/>
    <property type="molecule type" value="Genomic_DNA"/>
</dbReference>
<dbReference type="AlphaFoldDB" id="A0A9P1G0Y7"/>
<feature type="domain" description="Tyrosine-protein kinase ephrin type A/B receptor-like" evidence="3">
    <location>
        <begin position="166"/>
        <end position="207"/>
    </location>
</feature>
<feature type="transmembrane region" description="Helical" evidence="1">
    <location>
        <begin position="229"/>
        <end position="252"/>
    </location>
</feature>
<evidence type="ECO:0000256" key="2">
    <source>
        <dbReference type="SAM" id="SignalP"/>
    </source>
</evidence>
<dbReference type="InterPro" id="IPR009030">
    <property type="entry name" value="Growth_fac_rcpt_cys_sf"/>
</dbReference>
<reference evidence="4" key="1">
    <citation type="submission" date="2022-10" db="EMBL/GenBank/DDBJ databases">
        <authorList>
            <person name="Chen Y."/>
            <person name="Dougan E. K."/>
            <person name="Chan C."/>
            <person name="Rhodes N."/>
            <person name="Thang M."/>
        </authorList>
    </citation>
    <scope>NUCLEOTIDE SEQUENCE</scope>
</reference>
<reference evidence="5 6" key="2">
    <citation type="submission" date="2024-05" db="EMBL/GenBank/DDBJ databases">
        <authorList>
            <person name="Chen Y."/>
            <person name="Shah S."/>
            <person name="Dougan E. K."/>
            <person name="Thang M."/>
            <person name="Chan C."/>
        </authorList>
    </citation>
    <scope>NUCLEOTIDE SEQUENCE [LARGE SCALE GENOMIC DNA]</scope>
</reference>
<dbReference type="SMART" id="SM01411">
    <property type="entry name" value="Ephrin_rec_like"/>
    <property type="match status" value="4"/>
</dbReference>
<keyword evidence="1" id="KW-1133">Transmembrane helix</keyword>
<feature type="transmembrane region" description="Helical" evidence="1">
    <location>
        <begin position="416"/>
        <end position="445"/>
    </location>
</feature>
<proteinExistence type="predicted"/>
<accession>A0A9P1G0Y7</accession>
<feature type="chain" id="PRO_5043272560" description="Tyrosine-protein kinase ephrin type A/B receptor-like domain-containing protein" evidence="2">
    <location>
        <begin position="21"/>
        <end position="726"/>
    </location>
</feature>
<dbReference type="PANTHER" id="PTHR46967">
    <property type="entry name" value="INSULIN-LIKE GROWTH FACTOR BINDING PROTEIN,N-TERMINAL"/>
    <property type="match status" value="1"/>
</dbReference>
<feature type="domain" description="Tyrosine-protein kinase ephrin type A/B receptor-like" evidence="3">
    <location>
        <begin position="58"/>
        <end position="97"/>
    </location>
</feature>
<evidence type="ECO:0000259" key="3">
    <source>
        <dbReference type="Pfam" id="PF07699"/>
    </source>
</evidence>
<keyword evidence="6" id="KW-1185">Reference proteome</keyword>
<dbReference type="Gene3D" id="2.10.50.10">
    <property type="entry name" value="Tumor Necrosis Factor Receptor, subunit A, domain 2"/>
    <property type="match status" value="3"/>
</dbReference>
<evidence type="ECO:0000313" key="6">
    <source>
        <dbReference type="Proteomes" id="UP001152797"/>
    </source>
</evidence>
<keyword evidence="1" id="KW-0812">Transmembrane</keyword>
<feature type="signal peptide" evidence="2">
    <location>
        <begin position="1"/>
        <end position="20"/>
    </location>
</feature>
<gene>
    <name evidence="4" type="ORF">C1SCF055_LOCUS21987</name>
</gene>
<dbReference type="SUPFAM" id="SSF57184">
    <property type="entry name" value="Growth factor receptor domain"/>
    <property type="match status" value="1"/>
</dbReference>
<dbReference type="OrthoDB" id="413581at2759"/>
<organism evidence="4">
    <name type="scientific">Cladocopium goreaui</name>
    <dbReference type="NCBI Taxonomy" id="2562237"/>
    <lineage>
        <taxon>Eukaryota</taxon>
        <taxon>Sar</taxon>
        <taxon>Alveolata</taxon>
        <taxon>Dinophyceae</taxon>
        <taxon>Suessiales</taxon>
        <taxon>Symbiodiniaceae</taxon>
        <taxon>Cladocopium</taxon>
    </lineage>
</organism>
<sequence>MRISWLLPAALVFWANGQSANRCPDAYYWNSNGSCNPCPAGSSANWSSDWSCSECPVGQYAPMQGMLQCIGCSRGRFANDTGSSECHACPAGRFSSSSAQSACEACAPGKYMLSTQSSECLHCEPGKFSNETASEVCQLCPFGTYSPQNATACQDCPAGTEAVDFEGSDRCVPCKAGFYNSVAGKSCVRCPPRAVTNTTGLTSCEDCGLIWLWPMTSDAERTHCVTEGAAFLGCICIIFGCTFFFILLPYVLRYHAEIEDITLDRTDGKCRVIIRTHGRHWLPHRSVQRFLKDSMLRFRANSSAGTFVLGGTLNASSTGRPVPAVFFNTDHPFLDAPSSKNEEGWIMTEAAALEAEASALYFWAKPMERTESKQKIAGHLIQPVTSHHLILLGQDGLPTSRSIETSKGVLRIPFPLTLFMLSVPGTFVSIGLLMVLSALLALLPFLALISSPEGAKWVYFLSSMIAVLLATGFHLFVASLRPITPTQRTLRRHMRNIARLNPQPELTRRKKGPERAVRAGHVEDLVTTFQESIRHRDMYYVATNIIKPVTKAHRLSYAECVGPQTVSWFVSHYWGTSFSHFAASIQKHSEAVVQPFNSAQDVSYWICSFSNNQWQLEEALPLTRAWCLFEVLQTMIIRRENFKGLSLCTTTGVLQKGKSGVDLPMRIAERLAKLRLEDATDKEMILKLVSEMPGGFEAMNGYLRRNIAEALRTMQAWRGTNVEWLR</sequence>
<dbReference type="EMBL" id="CAMXCT020002072">
    <property type="protein sequence ID" value="CAL1148796.1"/>
    <property type="molecule type" value="Genomic_DNA"/>
</dbReference>
<name>A0A9P1G0Y7_9DINO</name>
<dbReference type="PANTHER" id="PTHR46967:SF2">
    <property type="entry name" value="SUSHI, VON WILLEBRAND FACTOR TYPE A, EGF AND PENTRAXIN DOMAIN-CONTAINING PROTEIN 1-LIKE"/>
    <property type="match status" value="1"/>
</dbReference>
<dbReference type="InterPro" id="IPR011641">
    <property type="entry name" value="Tyr-kin_ephrin_A/B_rcpt-like"/>
</dbReference>
<dbReference type="EMBL" id="CAMXCT010002072">
    <property type="protein sequence ID" value="CAI3995421.1"/>
    <property type="molecule type" value="Genomic_DNA"/>
</dbReference>
<evidence type="ECO:0000313" key="4">
    <source>
        <dbReference type="EMBL" id="CAI3995421.1"/>
    </source>
</evidence>
<keyword evidence="1" id="KW-0472">Membrane</keyword>
<comment type="caution">
    <text evidence="4">The sequence shown here is derived from an EMBL/GenBank/DDBJ whole genome shotgun (WGS) entry which is preliminary data.</text>
</comment>
<protein>
    <recommendedName>
        <fullName evidence="3">Tyrosine-protein kinase ephrin type A/B receptor-like domain-containing protein</fullName>
    </recommendedName>
</protein>
<keyword evidence="2" id="KW-0732">Signal</keyword>